<name>A0ABT7WC79_9FLAO</name>
<dbReference type="PANTHER" id="PTHR10885:SF20">
    <property type="entry name" value="NUDIX HYDROLASE DOMAIN-CONTAINING PROTEIN"/>
    <property type="match status" value="1"/>
</dbReference>
<protein>
    <submittedName>
        <fullName evidence="3">NUDIX domain-containing protein</fullName>
    </submittedName>
</protein>
<evidence type="ECO:0000256" key="1">
    <source>
        <dbReference type="ARBA" id="ARBA00022801"/>
    </source>
</evidence>
<keyword evidence="1" id="KW-0378">Hydrolase</keyword>
<dbReference type="RefSeq" id="WP_289723896.1">
    <property type="nucleotide sequence ID" value="NZ_JAUDUY010000002.1"/>
</dbReference>
<reference evidence="3" key="1">
    <citation type="submission" date="2023-06" db="EMBL/GenBank/DDBJ databases">
        <title>Robiginitalea aurantiacus sp. nov. and Algoriphagus sediminis sp. nov., isolated from coastal sediment.</title>
        <authorList>
            <person name="Zhou Z.Y."/>
            <person name="An J."/>
            <person name="Jia Y.W."/>
            <person name="Du Z.J."/>
        </authorList>
    </citation>
    <scope>NUCLEOTIDE SEQUENCE</scope>
    <source>
        <strain evidence="3">M39</strain>
    </source>
</reference>
<dbReference type="InterPro" id="IPR000086">
    <property type="entry name" value="NUDIX_hydrolase_dom"/>
</dbReference>
<dbReference type="PROSITE" id="PS51462">
    <property type="entry name" value="NUDIX"/>
    <property type="match status" value="1"/>
</dbReference>
<comment type="caution">
    <text evidence="3">The sequence shown here is derived from an EMBL/GenBank/DDBJ whole genome shotgun (WGS) entry which is preliminary data.</text>
</comment>
<dbReference type="Proteomes" id="UP001174839">
    <property type="component" value="Unassembled WGS sequence"/>
</dbReference>
<organism evidence="3 4">
    <name type="scientific">Robiginitalea aurantiaca</name>
    <dbReference type="NCBI Taxonomy" id="3056915"/>
    <lineage>
        <taxon>Bacteria</taxon>
        <taxon>Pseudomonadati</taxon>
        <taxon>Bacteroidota</taxon>
        <taxon>Flavobacteriia</taxon>
        <taxon>Flavobacteriales</taxon>
        <taxon>Flavobacteriaceae</taxon>
        <taxon>Robiginitalea</taxon>
    </lineage>
</organism>
<accession>A0ABT7WC79</accession>
<evidence type="ECO:0000313" key="4">
    <source>
        <dbReference type="Proteomes" id="UP001174839"/>
    </source>
</evidence>
<feature type="domain" description="Nudix hydrolase" evidence="2">
    <location>
        <begin position="29"/>
        <end position="176"/>
    </location>
</feature>
<evidence type="ECO:0000313" key="3">
    <source>
        <dbReference type="EMBL" id="MDM9630525.1"/>
    </source>
</evidence>
<dbReference type="PANTHER" id="PTHR10885">
    <property type="entry name" value="ISOPENTENYL-DIPHOSPHATE DELTA-ISOMERASE"/>
    <property type="match status" value="1"/>
</dbReference>
<dbReference type="Gene3D" id="3.90.79.10">
    <property type="entry name" value="Nucleoside Triphosphate Pyrophosphohydrolase"/>
    <property type="match status" value="1"/>
</dbReference>
<dbReference type="InterPro" id="IPR015797">
    <property type="entry name" value="NUDIX_hydrolase-like_dom_sf"/>
</dbReference>
<keyword evidence="4" id="KW-1185">Reference proteome</keyword>
<dbReference type="EMBL" id="JAUDUY010000002">
    <property type="protein sequence ID" value="MDM9630525.1"/>
    <property type="molecule type" value="Genomic_DNA"/>
</dbReference>
<dbReference type="InterPro" id="IPR020084">
    <property type="entry name" value="NUDIX_hydrolase_CS"/>
</dbReference>
<dbReference type="SUPFAM" id="SSF55811">
    <property type="entry name" value="Nudix"/>
    <property type="match status" value="1"/>
</dbReference>
<gene>
    <name evidence="3" type="ORF">QU605_03540</name>
</gene>
<dbReference type="PROSITE" id="PS00893">
    <property type="entry name" value="NUDIX_BOX"/>
    <property type="match status" value="1"/>
</dbReference>
<proteinExistence type="predicted"/>
<dbReference type="CDD" id="cd04692">
    <property type="entry name" value="NUDIX_Hydrolase"/>
    <property type="match status" value="1"/>
</dbReference>
<evidence type="ECO:0000259" key="2">
    <source>
        <dbReference type="PROSITE" id="PS51462"/>
    </source>
</evidence>
<sequence>MDEYVEIWDKTGKPTGDKAFKSEVHRRGWFHPTVHVWFYTRQNQVLLQKRADTKDTFPGLWDVSVAGHIHAGETPMEAVLREVEEEIGIRILPEDLNFMGRFLSEQAHPGGILDREFQYVYLTELKVPLQALKADPKEVAALELCSLLRLAEEVWGMADVGKYVPHSKPYYSAVLKALKSRP</sequence>
<dbReference type="Pfam" id="PF00293">
    <property type="entry name" value="NUDIX"/>
    <property type="match status" value="1"/>
</dbReference>